<dbReference type="OrthoDB" id="7441093at2759"/>
<evidence type="ECO:0000256" key="4">
    <source>
        <dbReference type="ARBA" id="ARBA00022801"/>
    </source>
</evidence>
<evidence type="ECO:0000256" key="1">
    <source>
        <dbReference type="ARBA" id="ARBA00004123"/>
    </source>
</evidence>
<dbReference type="PANTHER" id="PTHR13204:SF1">
    <property type="entry name" value="ESTER HYDROLASE C11ORF54"/>
    <property type="match status" value="1"/>
</dbReference>
<dbReference type="PANTHER" id="PTHR13204">
    <property type="entry name" value="PTD012 PROTEIN"/>
    <property type="match status" value="1"/>
</dbReference>
<keyword evidence="6" id="KW-0539">Nucleus</keyword>
<evidence type="ECO:0000259" key="7">
    <source>
        <dbReference type="Pfam" id="PF08925"/>
    </source>
</evidence>
<feature type="domain" description="DUF1907" evidence="7">
    <location>
        <begin position="45"/>
        <end position="100"/>
    </location>
</feature>
<comment type="subcellular location">
    <subcellularLocation>
        <location evidence="1">Nucleus</location>
    </subcellularLocation>
</comment>
<keyword evidence="8" id="KW-1185">Reference proteome</keyword>
<dbReference type="GO" id="GO:0016788">
    <property type="term" value="F:hydrolase activity, acting on ester bonds"/>
    <property type="evidence" value="ECO:0007669"/>
    <property type="project" value="TreeGrafter"/>
</dbReference>
<reference evidence="9" key="1">
    <citation type="submission" date="2025-08" db="UniProtKB">
        <authorList>
            <consortium name="RefSeq"/>
        </authorList>
    </citation>
    <scope>IDENTIFICATION</scope>
</reference>
<dbReference type="AlphaFoldDB" id="A0A6I9VVW9"/>
<dbReference type="SUPFAM" id="SSF117856">
    <property type="entry name" value="AF0104/ALDC/Ptd012-like"/>
    <property type="match status" value="1"/>
</dbReference>
<evidence type="ECO:0000256" key="5">
    <source>
        <dbReference type="ARBA" id="ARBA00022833"/>
    </source>
</evidence>
<dbReference type="Pfam" id="PF08925">
    <property type="entry name" value="DUF1907"/>
    <property type="match status" value="1"/>
</dbReference>
<organism evidence="8 9">
    <name type="scientific">Pogonomyrmex barbatus</name>
    <name type="common">red harvester ant</name>
    <dbReference type="NCBI Taxonomy" id="144034"/>
    <lineage>
        <taxon>Eukaryota</taxon>
        <taxon>Metazoa</taxon>
        <taxon>Ecdysozoa</taxon>
        <taxon>Arthropoda</taxon>
        <taxon>Hexapoda</taxon>
        <taxon>Insecta</taxon>
        <taxon>Pterygota</taxon>
        <taxon>Neoptera</taxon>
        <taxon>Endopterygota</taxon>
        <taxon>Hymenoptera</taxon>
        <taxon>Apocrita</taxon>
        <taxon>Aculeata</taxon>
        <taxon>Formicoidea</taxon>
        <taxon>Formicidae</taxon>
        <taxon>Myrmicinae</taxon>
        <taxon>Pogonomyrmex</taxon>
    </lineage>
</organism>
<dbReference type="GeneID" id="105423995"/>
<evidence type="ECO:0000256" key="3">
    <source>
        <dbReference type="ARBA" id="ARBA00022723"/>
    </source>
</evidence>
<dbReference type="InterPro" id="IPR015021">
    <property type="entry name" value="C11orf54_DUF1907"/>
</dbReference>
<keyword evidence="3" id="KW-0479">Metal-binding</keyword>
<evidence type="ECO:0000256" key="6">
    <source>
        <dbReference type="ARBA" id="ARBA00023242"/>
    </source>
</evidence>
<dbReference type="GO" id="GO:0008270">
    <property type="term" value="F:zinc ion binding"/>
    <property type="evidence" value="ECO:0007669"/>
    <property type="project" value="TreeGrafter"/>
</dbReference>
<dbReference type="Proteomes" id="UP000504615">
    <property type="component" value="Unplaced"/>
</dbReference>
<dbReference type="KEGG" id="pbar:105423995"/>
<evidence type="ECO:0000313" key="9">
    <source>
        <dbReference type="RefSeq" id="XP_011632320.1"/>
    </source>
</evidence>
<comment type="subunit">
    <text evidence="2">Monomer.</text>
</comment>
<accession>A0A6I9VVW9</accession>
<dbReference type="GO" id="GO:0005634">
    <property type="term" value="C:nucleus"/>
    <property type="evidence" value="ECO:0007669"/>
    <property type="project" value="UniProtKB-SubCell"/>
</dbReference>
<evidence type="ECO:0000256" key="2">
    <source>
        <dbReference type="ARBA" id="ARBA00011245"/>
    </source>
</evidence>
<protein>
    <submittedName>
        <fullName evidence="9">Ester hydrolase C11orf54 homolog</fullName>
    </submittedName>
</protein>
<keyword evidence="4 9" id="KW-0378">Hydrolase</keyword>
<dbReference type="RefSeq" id="XP_011632320.1">
    <property type="nucleotide sequence ID" value="XM_011634018.1"/>
</dbReference>
<proteinExistence type="predicted"/>
<evidence type="ECO:0000313" key="8">
    <source>
        <dbReference type="Proteomes" id="UP000504615"/>
    </source>
</evidence>
<gene>
    <name evidence="9" type="primary">LOC105423995</name>
</gene>
<name>A0A6I9VVW9_9HYME</name>
<keyword evidence="5" id="KW-0862">Zinc</keyword>
<sequence length="110" mass="12533">MENEYDGNVSSHEQNNKQNDINLSRLINETWNLDVPTLEEAVPVLNRGLRNQFEQVEVAITQCPNLTSYFCLAASGLCGHVEIIEVGNHKHVYYPSKKKEGFMEYSISCK</sequence>